<dbReference type="PROSITE" id="PS50021">
    <property type="entry name" value="CH"/>
    <property type="match status" value="1"/>
</dbReference>
<feature type="compositionally biased region" description="Low complexity" evidence="5">
    <location>
        <begin position="182"/>
        <end position="194"/>
    </location>
</feature>
<dbReference type="InterPro" id="IPR052111">
    <property type="entry name" value="Spermatogenesis_Ciliary_MAP"/>
</dbReference>
<dbReference type="GO" id="GO:0005634">
    <property type="term" value="C:nucleus"/>
    <property type="evidence" value="ECO:0007669"/>
    <property type="project" value="UniProtKB-SubCell"/>
</dbReference>
<dbReference type="InterPro" id="IPR010441">
    <property type="entry name" value="CH_2"/>
</dbReference>
<evidence type="ECO:0000256" key="3">
    <source>
        <dbReference type="ARBA" id="ARBA00058372"/>
    </source>
</evidence>
<dbReference type="SUPFAM" id="SSF48371">
    <property type="entry name" value="ARM repeat"/>
    <property type="match status" value="1"/>
</dbReference>
<evidence type="ECO:0000259" key="6">
    <source>
        <dbReference type="PROSITE" id="PS50021"/>
    </source>
</evidence>
<dbReference type="PANTHER" id="PTHR12509:SF8">
    <property type="entry name" value="SPERMATOGENESIS-ASSOCIATED PROTEIN 4"/>
    <property type="match status" value="1"/>
</dbReference>
<comment type="subcellular location">
    <subcellularLocation>
        <location evidence="1">Nucleus</location>
    </subcellularLocation>
</comment>
<keyword evidence="2" id="KW-0539">Nucleus</keyword>
<organism evidence="7">
    <name type="scientific">Hemiselmis andersenii</name>
    <name type="common">Cryptophyte alga</name>
    <dbReference type="NCBI Taxonomy" id="464988"/>
    <lineage>
        <taxon>Eukaryota</taxon>
        <taxon>Cryptophyceae</taxon>
        <taxon>Cryptomonadales</taxon>
        <taxon>Hemiselmidaceae</taxon>
        <taxon>Hemiselmis</taxon>
    </lineage>
</organism>
<proteinExistence type="predicted"/>
<evidence type="ECO:0000313" key="7">
    <source>
        <dbReference type="EMBL" id="CAD8958257.1"/>
    </source>
</evidence>
<evidence type="ECO:0000256" key="1">
    <source>
        <dbReference type="ARBA" id="ARBA00004123"/>
    </source>
</evidence>
<dbReference type="InterPro" id="IPR036872">
    <property type="entry name" value="CH_dom_sf"/>
</dbReference>
<dbReference type="EMBL" id="HBFX01021054">
    <property type="protein sequence ID" value="CAD8958257.1"/>
    <property type="molecule type" value="Transcribed_RNA"/>
</dbReference>
<comment type="function">
    <text evidence="3">May play a role in apoptosis regulation.</text>
</comment>
<sequence>MAGLSREVLKWLQSLDLSYSVKNVKRDFANGFLIAEIFSRYFPHDVQMHSFDNGIGLPKKLGNWALLEKFFMRKRVPIAREMIDDVIHCKNDAAIPLLETIYTCLTSKKVHNVIPRNDDELIPPFARPTASKAIKENIKDSELITTLQDDAESRSRASNVLQSHQQSLRNERLQEPGRFTGPSSPQRSSQRVPPRAMPAEAPQGQVEFKEVQVRPINRNIATLRATRDVNSSMPKSDDEAQREFNEMDAKALQVKPITHILNGVVNEHLEPKEFRLLDQSKDSVVSLVDRLVASKIDPEAARKVFEEMMQNSDDLVTGFLASPKEFWRMFSIFTGVLHLPETNVCYTMVLRLFCEIGARMTAEDPFLACGLFGDYGLPKIVPLLKTKPAKRKGLLGMMYFFCESTMHLRVIKALQDSLDDMDCFLQCIVILMHLEPEGFSEDLLDLYIYYAMTGLGHQSATLRASALSMVVLVVRQSHLLVMPMLDKLEAMKDDGWWEVSAQLLRVCAQLLQVLLPQDEQCGRVCDLVTDIVNNTYSPLVRKMAVSCLAPVLSKYTSLEAIYHEALDQLSEKDFSTVMAAPDPSAMELGDPQQQVLGNSLAHMPITSPLNFLDPLLVVQSLSDKIRKSNLENLEPEHVHILLGVLEMQFEPEQAEQWYEVLKDLELHVYVALADDELCTTIVSVLHRWITYIGQSAISTFETLGKALKLVFSPDGGQATPIQCQVAAKDLVLALRASGEPFAAEVDKVVATLKNEQQNEVLQELLDGCA</sequence>
<dbReference type="FunFam" id="1.10.418.10:FF:000061">
    <property type="entry name" value="Spermatogenesis associated 4"/>
    <property type="match status" value="1"/>
</dbReference>
<dbReference type="GO" id="GO:0008017">
    <property type="term" value="F:microtubule binding"/>
    <property type="evidence" value="ECO:0007669"/>
    <property type="project" value="TreeGrafter"/>
</dbReference>
<dbReference type="InterPro" id="IPR001715">
    <property type="entry name" value="CH_dom"/>
</dbReference>
<dbReference type="Pfam" id="PF06294">
    <property type="entry name" value="CH_2"/>
    <property type="match status" value="1"/>
</dbReference>
<evidence type="ECO:0000256" key="2">
    <source>
        <dbReference type="ARBA" id="ARBA00023242"/>
    </source>
</evidence>
<feature type="region of interest" description="Disordered" evidence="5">
    <location>
        <begin position="149"/>
        <end position="202"/>
    </location>
</feature>
<dbReference type="Gene3D" id="1.10.418.10">
    <property type="entry name" value="Calponin-like domain"/>
    <property type="match status" value="1"/>
</dbReference>
<dbReference type="AlphaFoldDB" id="A0A6U4VSJ4"/>
<evidence type="ECO:0000256" key="5">
    <source>
        <dbReference type="SAM" id="MobiDB-lite"/>
    </source>
</evidence>
<dbReference type="PANTHER" id="PTHR12509">
    <property type="entry name" value="SPERMATOGENESIS-ASSOCIATED 4-RELATED"/>
    <property type="match status" value="1"/>
</dbReference>
<feature type="domain" description="Calponin-homology (CH)" evidence="6">
    <location>
        <begin position="2"/>
        <end position="106"/>
    </location>
</feature>
<name>A0A6U4VSJ4_HEMAN</name>
<feature type="compositionally biased region" description="Polar residues" evidence="5">
    <location>
        <begin position="156"/>
        <end position="168"/>
    </location>
</feature>
<dbReference type="GO" id="GO:0005930">
    <property type="term" value="C:axoneme"/>
    <property type="evidence" value="ECO:0007669"/>
    <property type="project" value="TreeGrafter"/>
</dbReference>
<evidence type="ECO:0000256" key="4">
    <source>
        <dbReference type="ARBA" id="ARBA00071322"/>
    </source>
</evidence>
<reference evidence="7" key="1">
    <citation type="submission" date="2021-01" db="EMBL/GenBank/DDBJ databases">
        <authorList>
            <person name="Corre E."/>
            <person name="Pelletier E."/>
            <person name="Niang G."/>
            <person name="Scheremetjew M."/>
            <person name="Finn R."/>
            <person name="Kale V."/>
            <person name="Holt S."/>
            <person name="Cochrane G."/>
            <person name="Meng A."/>
            <person name="Brown T."/>
            <person name="Cohen L."/>
        </authorList>
    </citation>
    <scope>NUCLEOTIDE SEQUENCE</scope>
    <source>
        <strain evidence="7">CCMP644</strain>
    </source>
</reference>
<gene>
    <name evidence="7" type="ORF">HAND00432_LOCUS12796</name>
</gene>
<dbReference type="InterPro" id="IPR016024">
    <property type="entry name" value="ARM-type_fold"/>
</dbReference>
<dbReference type="GO" id="GO:0051493">
    <property type="term" value="P:regulation of cytoskeleton organization"/>
    <property type="evidence" value="ECO:0007669"/>
    <property type="project" value="TreeGrafter"/>
</dbReference>
<accession>A0A6U4VSJ4</accession>
<protein>
    <recommendedName>
        <fullName evidence="4">Spermatogenesis-associated protein 4</fullName>
    </recommendedName>
</protein>